<evidence type="ECO:0000313" key="5">
    <source>
        <dbReference type="Proteomes" id="UP000288669"/>
    </source>
</evidence>
<keyword evidence="5" id="KW-1185">Reference proteome</keyword>
<accession>A0A430AIW6</accession>
<dbReference type="Proteomes" id="UP000288669">
    <property type="component" value="Unassembled WGS sequence"/>
</dbReference>
<proteinExistence type="predicted"/>
<dbReference type="Pfam" id="PF03793">
    <property type="entry name" value="PASTA"/>
    <property type="match status" value="2"/>
</dbReference>
<name>A0A430AIW6_9ENTE</name>
<dbReference type="EMBL" id="NGJZ01000001">
    <property type="protein sequence ID" value="RSU08031.1"/>
    <property type="molecule type" value="Genomic_DNA"/>
</dbReference>
<feature type="transmembrane region" description="Helical" evidence="2">
    <location>
        <begin position="78"/>
        <end position="95"/>
    </location>
</feature>
<gene>
    <name evidence="4" type="ORF">CBF30_01965</name>
</gene>
<dbReference type="AlphaFoldDB" id="A0A430AIW6"/>
<feature type="domain" description="PASTA" evidence="3">
    <location>
        <begin position="96"/>
        <end position="162"/>
    </location>
</feature>
<evidence type="ECO:0000256" key="2">
    <source>
        <dbReference type="SAM" id="Phobius"/>
    </source>
</evidence>
<dbReference type="CDD" id="cd06577">
    <property type="entry name" value="PASTA_pknB"/>
    <property type="match status" value="2"/>
</dbReference>
<feature type="domain" description="PASTA" evidence="3">
    <location>
        <begin position="238"/>
        <end position="308"/>
    </location>
</feature>
<dbReference type="OrthoDB" id="1641593at2"/>
<evidence type="ECO:0000313" key="4">
    <source>
        <dbReference type="EMBL" id="RSU08031.1"/>
    </source>
</evidence>
<feature type="region of interest" description="Disordered" evidence="1">
    <location>
        <begin position="1"/>
        <end position="58"/>
    </location>
</feature>
<dbReference type="PROSITE" id="PS51178">
    <property type="entry name" value="PASTA"/>
    <property type="match status" value="3"/>
</dbReference>
<dbReference type="SMART" id="SM00740">
    <property type="entry name" value="PASTA"/>
    <property type="match status" value="4"/>
</dbReference>
<dbReference type="Gene3D" id="3.30.10.20">
    <property type="match status" value="3"/>
</dbReference>
<evidence type="ECO:0000256" key="1">
    <source>
        <dbReference type="SAM" id="MobiDB-lite"/>
    </source>
</evidence>
<feature type="compositionally biased region" description="Polar residues" evidence="1">
    <location>
        <begin position="1"/>
        <end position="12"/>
    </location>
</feature>
<feature type="compositionally biased region" description="Basic and acidic residues" evidence="1">
    <location>
        <begin position="13"/>
        <end position="30"/>
    </location>
</feature>
<keyword evidence="2" id="KW-0472">Membrane</keyword>
<dbReference type="SUPFAM" id="SSF54184">
    <property type="entry name" value="Penicillin-binding protein 2x (pbp-2x), c-terminal domain"/>
    <property type="match status" value="1"/>
</dbReference>
<evidence type="ECO:0000259" key="3">
    <source>
        <dbReference type="PROSITE" id="PS51178"/>
    </source>
</evidence>
<keyword evidence="2" id="KW-0812">Transmembrane</keyword>
<protein>
    <recommendedName>
        <fullName evidence="3">PASTA domain-containing protein</fullName>
    </recommendedName>
</protein>
<organism evidence="4 5">
    <name type="scientific">Vagococcus entomophilus</name>
    <dbReference type="NCBI Taxonomy" id="1160095"/>
    <lineage>
        <taxon>Bacteria</taxon>
        <taxon>Bacillati</taxon>
        <taxon>Bacillota</taxon>
        <taxon>Bacilli</taxon>
        <taxon>Lactobacillales</taxon>
        <taxon>Enterococcaceae</taxon>
        <taxon>Vagococcus</taxon>
    </lineage>
</organism>
<keyword evidence="2" id="KW-1133">Transmembrane helix</keyword>
<dbReference type="InterPro" id="IPR005543">
    <property type="entry name" value="PASTA_dom"/>
</dbReference>
<feature type="compositionally biased region" description="Polar residues" evidence="1">
    <location>
        <begin position="35"/>
        <end position="50"/>
    </location>
</feature>
<reference evidence="4 5" key="1">
    <citation type="submission" date="2017-05" db="EMBL/GenBank/DDBJ databases">
        <title>Vagococcus spp. assemblies.</title>
        <authorList>
            <person name="Gulvik C.A."/>
        </authorList>
    </citation>
    <scope>NUCLEOTIDE SEQUENCE [LARGE SCALE GENOMIC DNA]</scope>
    <source>
        <strain evidence="4 5">DSM 24756</strain>
    </source>
</reference>
<feature type="domain" description="PASTA" evidence="3">
    <location>
        <begin position="309"/>
        <end position="373"/>
    </location>
</feature>
<comment type="caution">
    <text evidence="4">The sequence shown here is derived from an EMBL/GenBank/DDBJ whole genome shotgun (WGS) entry which is preliminary data.</text>
</comment>
<dbReference type="RefSeq" id="WP_126822228.1">
    <property type="nucleotide sequence ID" value="NZ_JBHLWU010000001.1"/>
</dbReference>
<sequence>MSDFLSNFNSNNYDKKMREKEENNREKTPENKNTVSPTSVESENINISKNSRAKKNHSDETIEIDPTYKKKKKRQKQIFVLLGVIACLIFAWIYYSVTHVTMPNFVNGSVSNARVWAEKNKMTLDVQQVYSLKYETNQVLKQDVPKGEKVKKGSVLIVTASKGPNPNEKITLPDFSTLTKQDVEAFIKENKLDNLTILTKYSDTVEKGKYLSQEFGSKEITEKNYRRKDGLIVYYSNGKETFEKNISVPDFKGKAKSEVESWAKTNDIQIKYEESDSNEVEAGMVMSQSVAKETKIAKKDQLSVTISQGKAVVVPNFVEISPENAETIQSLSVQKKFQFAQDIPYGQLISQSVPAGTKLLSKDSNSIVVVYSSGRPYLKSYIGKIEGDLPQAFYEDYQSKGANIRYTVHYVDSGAEKGTVVDMSAYNQYVGLDFVVNIGISKGNLASPDNGIGTSETASSE</sequence>